<organism evidence="2 3">
    <name type="scientific">Aquamicrobium defluvii</name>
    <dbReference type="NCBI Taxonomy" id="69279"/>
    <lineage>
        <taxon>Bacteria</taxon>
        <taxon>Pseudomonadati</taxon>
        <taxon>Pseudomonadota</taxon>
        <taxon>Alphaproteobacteria</taxon>
        <taxon>Hyphomicrobiales</taxon>
        <taxon>Phyllobacteriaceae</taxon>
        <taxon>Aquamicrobium</taxon>
    </lineage>
</organism>
<dbReference type="Proteomes" id="UP000294958">
    <property type="component" value="Unassembled WGS sequence"/>
</dbReference>
<evidence type="ECO:0000313" key="2">
    <source>
        <dbReference type="EMBL" id="TDR29041.1"/>
    </source>
</evidence>
<evidence type="ECO:0000313" key="3">
    <source>
        <dbReference type="Proteomes" id="UP000294958"/>
    </source>
</evidence>
<gene>
    <name evidence="2" type="ORF">DES43_1519</name>
</gene>
<comment type="caution">
    <text evidence="2">The sequence shown here is derived from an EMBL/GenBank/DDBJ whole genome shotgun (WGS) entry which is preliminary data.</text>
</comment>
<reference evidence="2 3" key="1">
    <citation type="submission" date="2019-03" db="EMBL/GenBank/DDBJ databases">
        <title>Genomic Encyclopedia of Type Strains, Phase IV (KMG-IV): sequencing the most valuable type-strain genomes for metagenomic binning, comparative biology and taxonomic classification.</title>
        <authorList>
            <person name="Goeker M."/>
        </authorList>
    </citation>
    <scope>NUCLEOTIDE SEQUENCE [LARGE SCALE GENOMIC DNA]</scope>
    <source>
        <strain evidence="2 3">DSM 11603</strain>
    </source>
</reference>
<dbReference type="AlphaFoldDB" id="A0A4V3DJI1"/>
<dbReference type="EMBL" id="SNZF01000051">
    <property type="protein sequence ID" value="TDR29041.1"/>
    <property type="molecule type" value="Genomic_DNA"/>
</dbReference>
<feature type="transmembrane region" description="Helical" evidence="1">
    <location>
        <begin position="50"/>
        <end position="68"/>
    </location>
</feature>
<protein>
    <submittedName>
        <fullName evidence="2">Uncharacterized protein</fullName>
    </submittedName>
</protein>
<keyword evidence="1" id="KW-0472">Membrane</keyword>
<keyword evidence="1" id="KW-0812">Transmembrane</keyword>
<accession>A0A4V3DJI1</accession>
<name>A0A4V3DJI1_9HYPH</name>
<proteinExistence type="predicted"/>
<evidence type="ECO:0000256" key="1">
    <source>
        <dbReference type="SAM" id="Phobius"/>
    </source>
</evidence>
<feature type="transmembrane region" description="Helical" evidence="1">
    <location>
        <begin position="18"/>
        <end position="38"/>
    </location>
</feature>
<keyword evidence="1" id="KW-1133">Transmembrane helix</keyword>
<sequence>MPSAPGPVKEERAEREDIALLVPFFGVVLLMPPLLNLFEGLLSPLGVPVEVLYLFGVWLLVIAGAVLLSRLRQFRVLTPEPITESRPAVPADPAGDA</sequence>
<keyword evidence="3" id="KW-1185">Reference proteome</keyword>